<name>A0AAN9F8Z2_CLITE</name>
<protein>
    <submittedName>
        <fullName evidence="2">Uncharacterized protein</fullName>
    </submittedName>
</protein>
<comment type="caution">
    <text evidence="2">The sequence shown here is derived from an EMBL/GenBank/DDBJ whole genome shotgun (WGS) entry which is preliminary data.</text>
</comment>
<keyword evidence="1" id="KW-1133">Transmembrane helix</keyword>
<keyword evidence="1" id="KW-0472">Membrane</keyword>
<organism evidence="2 3">
    <name type="scientific">Clitoria ternatea</name>
    <name type="common">Butterfly pea</name>
    <dbReference type="NCBI Taxonomy" id="43366"/>
    <lineage>
        <taxon>Eukaryota</taxon>
        <taxon>Viridiplantae</taxon>
        <taxon>Streptophyta</taxon>
        <taxon>Embryophyta</taxon>
        <taxon>Tracheophyta</taxon>
        <taxon>Spermatophyta</taxon>
        <taxon>Magnoliopsida</taxon>
        <taxon>eudicotyledons</taxon>
        <taxon>Gunneridae</taxon>
        <taxon>Pentapetalae</taxon>
        <taxon>rosids</taxon>
        <taxon>fabids</taxon>
        <taxon>Fabales</taxon>
        <taxon>Fabaceae</taxon>
        <taxon>Papilionoideae</taxon>
        <taxon>50 kb inversion clade</taxon>
        <taxon>NPAAA clade</taxon>
        <taxon>indigoferoid/millettioid clade</taxon>
        <taxon>Phaseoleae</taxon>
        <taxon>Clitoria</taxon>
    </lineage>
</organism>
<dbReference type="Proteomes" id="UP001359559">
    <property type="component" value="Unassembled WGS sequence"/>
</dbReference>
<evidence type="ECO:0000313" key="2">
    <source>
        <dbReference type="EMBL" id="KAK7270815.1"/>
    </source>
</evidence>
<dbReference type="EMBL" id="JAYKXN010000007">
    <property type="protein sequence ID" value="KAK7270815.1"/>
    <property type="molecule type" value="Genomic_DNA"/>
</dbReference>
<sequence length="70" mass="7893">MNEVACSWILLVEMLSMLFLWDQMLKTSNQEMHLEQVIIDSQPLTVAVLAALLLVSQSRLLGMLGLYLVS</sequence>
<gene>
    <name evidence="2" type="ORF">RJT34_26258</name>
</gene>
<accession>A0AAN9F8Z2</accession>
<dbReference type="AlphaFoldDB" id="A0AAN9F8Z2"/>
<evidence type="ECO:0000313" key="3">
    <source>
        <dbReference type="Proteomes" id="UP001359559"/>
    </source>
</evidence>
<evidence type="ECO:0000256" key="1">
    <source>
        <dbReference type="SAM" id="Phobius"/>
    </source>
</evidence>
<keyword evidence="3" id="KW-1185">Reference proteome</keyword>
<proteinExistence type="predicted"/>
<reference evidence="2 3" key="1">
    <citation type="submission" date="2024-01" db="EMBL/GenBank/DDBJ databases">
        <title>The genomes of 5 underutilized Papilionoideae crops provide insights into root nodulation and disease resistance.</title>
        <authorList>
            <person name="Yuan L."/>
        </authorList>
    </citation>
    <scope>NUCLEOTIDE SEQUENCE [LARGE SCALE GENOMIC DNA]</scope>
    <source>
        <strain evidence="2">LY-2023</strain>
        <tissue evidence="2">Leaf</tissue>
    </source>
</reference>
<keyword evidence="1" id="KW-0812">Transmembrane</keyword>
<feature type="transmembrane region" description="Helical" evidence="1">
    <location>
        <begin position="44"/>
        <end position="69"/>
    </location>
</feature>